<comment type="caution">
    <text evidence="2">The sequence shown here is derived from an EMBL/GenBank/DDBJ whole genome shotgun (WGS) entry which is preliminary data.</text>
</comment>
<feature type="compositionally biased region" description="Low complexity" evidence="1">
    <location>
        <begin position="18"/>
        <end position="48"/>
    </location>
</feature>
<evidence type="ECO:0000256" key="1">
    <source>
        <dbReference type="SAM" id="MobiDB-lite"/>
    </source>
</evidence>
<protein>
    <submittedName>
        <fullName evidence="2">Uncharacterized protein</fullName>
    </submittedName>
</protein>
<evidence type="ECO:0000313" key="3">
    <source>
        <dbReference type="Proteomes" id="UP000051574"/>
    </source>
</evidence>
<feature type="region of interest" description="Disordered" evidence="1">
    <location>
        <begin position="342"/>
        <end position="378"/>
    </location>
</feature>
<feature type="non-terminal residue" evidence="2">
    <location>
        <position position="1362"/>
    </location>
</feature>
<accession>A0A0T6AUB2</accession>
<feature type="compositionally biased region" description="Basic and acidic residues" evidence="1">
    <location>
        <begin position="1262"/>
        <end position="1274"/>
    </location>
</feature>
<reference evidence="2 3" key="1">
    <citation type="submission" date="2015-09" db="EMBL/GenBank/DDBJ databases">
        <title>Draft genome of the scarab beetle Oryctes borbonicus.</title>
        <authorList>
            <person name="Meyer J.M."/>
            <person name="Markov G.V."/>
            <person name="Baskaran P."/>
            <person name="Herrmann M."/>
            <person name="Sommer R.J."/>
            <person name="Roedelsperger C."/>
        </authorList>
    </citation>
    <scope>NUCLEOTIDE SEQUENCE [LARGE SCALE GENOMIC DNA]</scope>
    <source>
        <strain evidence="2">OB123</strain>
        <tissue evidence="2">Whole animal</tissue>
    </source>
</reference>
<proteinExistence type="predicted"/>
<feature type="compositionally biased region" description="Basic and acidic residues" evidence="1">
    <location>
        <begin position="342"/>
        <end position="351"/>
    </location>
</feature>
<feature type="region of interest" description="Disordered" evidence="1">
    <location>
        <begin position="1062"/>
        <end position="1099"/>
    </location>
</feature>
<sequence>MTVNKTATTTAKTKKKTTASSSTTQATTSSSSTSTKKVIGSSSTSSQHQTHEQIQDGALSKSSSASSLRISDISHLPVNTQLVSYTVTETLPQGGGEKITKYEESGATSTEYRHFIAQDQASKVSSDITQISSVLNQSTSNLSESSAATNETYIVHEPKEELRIVNKNDSAWNGKFIYEQPVKSNQIVEQSSQSTSSQKRSYNQKSSSDSYVIEIVDGKERIVDRKHHESQFADSASNQEQLVTKSGTNIKPEIHYSQKVKESSLAYDTDSPDLKIPKTRSLEAGKKIHKIGDSQTSSSYKTEDNAITDGRILQSIKTDTDLDDTFALENLNSTNIDRRRQTITDSSKIDSSKSTQSKISSQSITDSKVSKTSKSQISKSENIYVENIEPLEGDIDTVISTTTTYYDSKGNVVKVDTDVQKSDVEQVPVLTEPGVTTTIKTTTTVYDSKGNVINENVDIDTMHLDNVNSKIMSDSKSITEEDIKSSTRVTEDVRNISTLDQTATMIDETDIKTSTLRDSRKSDRITDTNKFHSTTDSNVNQINTEDIRYVDENYVDTTKIRNSQTITDSRNFYGHSIDSKDTVVGNTYDTTAVQNVIGTKGKVIKDNTLDSTDVIYSNDRLYGKTGWNGQFIYETPAKPKDTSTPKKGPKDRKPRKPGEQGIEIVEYITISTPEGPKRVPRYSNQTVEEVISEFDTTHEKIQKAMKDVKVTSGTFIDNESTVEYIIVDGKRLPKRPDDKSRAITEVTEYVVVDDKKITKEPIVRPRPTTKTIEYIVVNGKRVLKTPIDKPKKEAPDAVEYVIIGGKLQPKTPSNKPKQPENIEVIEYITIDGVRRPLRPEDTSKYPLGDSKTTIETYESVTNLQDSKTTITKDSQTFVDDQTTVEHYTTSDVYDSNKDVPMDLKRPQKPFTDRPKDEYVIVDGKRVPREPKDRPRPTTKTIEYIVVNGKRVLKTPTDKPRKDASDAVEYVIIGGKLQPKKPLDRPTQPERTEIIEYITVDGVRRPLRPEDTSKYPLVDSKTTIETYESVTNLQDSKTTLIKDSQTFVDDQRLVEHYTTSNVYDSTKDGREDIGYPRKPIEESPNDNKKDSPRPKDEYVIIDGKRVPKEPKERAKPTTKTIEYIVVNGKRVLKTPIDKSKKDAPDTVEYVIIGGKLQPRKPSDKPKQPERTEIIEYITVDGVRRPLRPEDTSKYPLVDSKATIETYERVTNLQDSKTSIIKDSQTFIDDKRTVEHYTTVDVYASNKDEPKALGGPKKTIGESPKYDRKDSPRPKGEYVIIDGKRVPKEPKERAKPTTKTIEYIVVNGRRVLKTPIDKPKKDAPDAVEYVIIGGKLQPRKPSDKPTRPERTEIIEYVIIGGKLQ</sequence>
<dbReference type="EMBL" id="LJIG01022777">
    <property type="protein sequence ID" value="KRT78768.1"/>
    <property type="molecule type" value="Genomic_DNA"/>
</dbReference>
<dbReference type="Proteomes" id="UP000051574">
    <property type="component" value="Unassembled WGS sequence"/>
</dbReference>
<feature type="compositionally biased region" description="Low complexity" evidence="1">
    <location>
        <begin position="1"/>
        <end position="11"/>
    </location>
</feature>
<feature type="region of interest" description="Disordered" evidence="1">
    <location>
        <begin position="185"/>
        <end position="208"/>
    </location>
</feature>
<feature type="compositionally biased region" description="Low complexity" evidence="1">
    <location>
        <begin position="352"/>
        <end position="367"/>
    </location>
</feature>
<keyword evidence="3" id="KW-1185">Reference proteome</keyword>
<dbReference type="OrthoDB" id="6782539at2759"/>
<feature type="region of interest" description="Disordered" evidence="1">
    <location>
        <begin position="633"/>
        <end position="660"/>
    </location>
</feature>
<feature type="compositionally biased region" description="Polar residues" evidence="1">
    <location>
        <begin position="199"/>
        <end position="208"/>
    </location>
</feature>
<organism evidence="2 3">
    <name type="scientific">Oryctes borbonicus</name>
    <dbReference type="NCBI Taxonomy" id="1629725"/>
    <lineage>
        <taxon>Eukaryota</taxon>
        <taxon>Metazoa</taxon>
        <taxon>Ecdysozoa</taxon>
        <taxon>Arthropoda</taxon>
        <taxon>Hexapoda</taxon>
        <taxon>Insecta</taxon>
        <taxon>Pterygota</taxon>
        <taxon>Neoptera</taxon>
        <taxon>Endopterygota</taxon>
        <taxon>Coleoptera</taxon>
        <taxon>Polyphaga</taxon>
        <taxon>Scarabaeiformia</taxon>
        <taxon>Scarabaeidae</taxon>
        <taxon>Dynastinae</taxon>
        <taxon>Oryctes</taxon>
    </lineage>
</organism>
<feature type="region of interest" description="Disordered" evidence="1">
    <location>
        <begin position="1245"/>
        <end position="1274"/>
    </location>
</feature>
<feature type="region of interest" description="Disordered" evidence="1">
    <location>
        <begin position="1"/>
        <end position="62"/>
    </location>
</feature>
<name>A0A0T6AUB2_9SCAR</name>
<gene>
    <name evidence="2" type="ORF">AMK59_7874</name>
</gene>
<evidence type="ECO:0000313" key="2">
    <source>
        <dbReference type="EMBL" id="KRT78768.1"/>
    </source>
</evidence>
<feature type="compositionally biased region" description="Basic and acidic residues" evidence="1">
    <location>
        <begin position="1064"/>
        <end position="1099"/>
    </location>
</feature>